<evidence type="ECO:0000313" key="3">
    <source>
        <dbReference type="EMBL" id="MDR6552205.1"/>
    </source>
</evidence>
<evidence type="ECO:0000256" key="1">
    <source>
        <dbReference type="ARBA" id="ARBA00007637"/>
    </source>
</evidence>
<proteinExistence type="inferred from homology"/>
<comment type="caution">
    <text evidence="3">The sequence shown here is derived from an EMBL/GenBank/DDBJ whole genome shotgun (WGS) entry which is preliminary data.</text>
</comment>
<gene>
    <name evidence="3" type="ORF">J2736_003407</name>
</gene>
<sequence>MAILITGGSGFLGENLKISLEQEQIEYFAPSSNVMNITDEISIKNYLSGKKIEVVIHLAANSDHKSQECLETNVIGTFNLVNSCKNEQVKHFIFSSTNNVYDYHCKGIFNEIDKLSNMNHYGVSKIMGEYTIRELYHDLTYSILRFSDIYGNGQTQGNLMKNFISNVINDLPINIYGSGVRTRDYLYIDDAVNSIIFALKNKLHGIFNISTGVGTNILELAKTVNLVFNKKEQYNYINIAHEDKTCVILDNNKLTKVGFKPKFTVQAGLEEMRRRM</sequence>
<evidence type="ECO:0000259" key="2">
    <source>
        <dbReference type="Pfam" id="PF01370"/>
    </source>
</evidence>
<organism evidence="3 4">
    <name type="scientific">Paenibacillus qinlingensis</name>
    <dbReference type="NCBI Taxonomy" id="1837343"/>
    <lineage>
        <taxon>Bacteria</taxon>
        <taxon>Bacillati</taxon>
        <taxon>Bacillota</taxon>
        <taxon>Bacilli</taxon>
        <taxon>Bacillales</taxon>
        <taxon>Paenibacillaceae</taxon>
        <taxon>Paenibacillus</taxon>
    </lineage>
</organism>
<dbReference type="EMBL" id="JAVDSB010000005">
    <property type="protein sequence ID" value="MDR6552205.1"/>
    <property type="molecule type" value="Genomic_DNA"/>
</dbReference>
<dbReference type="Proteomes" id="UP001267290">
    <property type="component" value="Unassembled WGS sequence"/>
</dbReference>
<dbReference type="SUPFAM" id="SSF51735">
    <property type="entry name" value="NAD(P)-binding Rossmann-fold domains"/>
    <property type="match status" value="1"/>
</dbReference>
<evidence type="ECO:0000313" key="4">
    <source>
        <dbReference type="Proteomes" id="UP001267290"/>
    </source>
</evidence>
<dbReference type="InterPro" id="IPR001509">
    <property type="entry name" value="Epimerase_deHydtase"/>
</dbReference>
<dbReference type="Gene3D" id="3.40.50.720">
    <property type="entry name" value="NAD(P)-binding Rossmann-like Domain"/>
    <property type="match status" value="1"/>
</dbReference>
<comment type="similarity">
    <text evidence="1">Belongs to the NAD(P)-dependent epimerase/dehydratase family.</text>
</comment>
<dbReference type="RefSeq" id="WP_310499753.1">
    <property type="nucleotide sequence ID" value="NZ_JAVDSB010000005.1"/>
</dbReference>
<keyword evidence="4" id="KW-1185">Reference proteome</keyword>
<dbReference type="InterPro" id="IPR036291">
    <property type="entry name" value="NAD(P)-bd_dom_sf"/>
</dbReference>
<name>A0ABU1NXK7_9BACL</name>
<protein>
    <submittedName>
        <fullName evidence="3">Nucleoside-diphosphate-sugar epimerase</fullName>
    </submittedName>
</protein>
<dbReference type="PANTHER" id="PTHR43000">
    <property type="entry name" value="DTDP-D-GLUCOSE 4,6-DEHYDRATASE-RELATED"/>
    <property type="match status" value="1"/>
</dbReference>
<reference evidence="3 4" key="1">
    <citation type="submission" date="2023-07" db="EMBL/GenBank/DDBJ databases">
        <title>Sorghum-associated microbial communities from plants grown in Nebraska, USA.</title>
        <authorList>
            <person name="Schachtman D."/>
        </authorList>
    </citation>
    <scope>NUCLEOTIDE SEQUENCE [LARGE SCALE GENOMIC DNA]</scope>
    <source>
        <strain evidence="3 4">CC258</strain>
    </source>
</reference>
<feature type="domain" description="NAD-dependent epimerase/dehydratase" evidence="2">
    <location>
        <begin position="3"/>
        <end position="209"/>
    </location>
</feature>
<dbReference type="Pfam" id="PF01370">
    <property type="entry name" value="Epimerase"/>
    <property type="match status" value="1"/>
</dbReference>
<accession>A0ABU1NXK7</accession>